<evidence type="ECO:0000313" key="1">
    <source>
        <dbReference type="EMBL" id="TFK67973.1"/>
    </source>
</evidence>
<reference evidence="1 2" key="1">
    <citation type="journal article" date="2019" name="Nat. Ecol. Evol.">
        <title>Megaphylogeny resolves global patterns of mushroom evolution.</title>
        <authorList>
            <person name="Varga T."/>
            <person name="Krizsan K."/>
            <person name="Foldi C."/>
            <person name="Dima B."/>
            <person name="Sanchez-Garcia M."/>
            <person name="Sanchez-Ramirez S."/>
            <person name="Szollosi G.J."/>
            <person name="Szarkandi J.G."/>
            <person name="Papp V."/>
            <person name="Albert L."/>
            <person name="Andreopoulos W."/>
            <person name="Angelini C."/>
            <person name="Antonin V."/>
            <person name="Barry K.W."/>
            <person name="Bougher N.L."/>
            <person name="Buchanan P."/>
            <person name="Buyck B."/>
            <person name="Bense V."/>
            <person name="Catcheside P."/>
            <person name="Chovatia M."/>
            <person name="Cooper J."/>
            <person name="Damon W."/>
            <person name="Desjardin D."/>
            <person name="Finy P."/>
            <person name="Geml J."/>
            <person name="Haridas S."/>
            <person name="Hughes K."/>
            <person name="Justo A."/>
            <person name="Karasinski D."/>
            <person name="Kautmanova I."/>
            <person name="Kiss B."/>
            <person name="Kocsube S."/>
            <person name="Kotiranta H."/>
            <person name="LaButti K.M."/>
            <person name="Lechner B.E."/>
            <person name="Liimatainen K."/>
            <person name="Lipzen A."/>
            <person name="Lukacs Z."/>
            <person name="Mihaltcheva S."/>
            <person name="Morgado L.N."/>
            <person name="Niskanen T."/>
            <person name="Noordeloos M.E."/>
            <person name="Ohm R.A."/>
            <person name="Ortiz-Santana B."/>
            <person name="Ovrebo C."/>
            <person name="Racz N."/>
            <person name="Riley R."/>
            <person name="Savchenko A."/>
            <person name="Shiryaev A."/>
            <person name="Soop K."/>
            <person name="Spirin V."/>
            <person name="Szebenyi C."/>
            <person name="Tomsovsky M."/>
            <person name="Tulloss R.E."/>
            <person name="Uehling J."/>
            <person name="Grigoriev I.V."/>
            <person name="Vagvolgyi C."/>
            <person name="Papp T."/>
            <person name="Martin F.M."/>
            <person name="Miettinen O."/>
            <person name="Hibbett D.S."/>
            <person name="Nagy L.G."/>
        </authorList>
    </citation>
    <scope>NUCLEOTIDE SEQUENCE [LARGE SCALE GENOMIC DNA]</scope>
    <source>
        <strain evidence="1 2">NL-1719</strain>
    </source>
</reference>
<sequence length="906" mass="102750">MASVNDTLHFITSIKLQELQKQQAAYEQHIRVLDDVRSLDDASVEKVEKLFEAVKSWRGPGATDDESVIGDKLVMDGFPYWLRQAKQDPDFDPTIVRGWTAALQQHLHQVTRRFDCAKLFGEITNEWLTSTDSPSDATSADQGIATPTEEFLDLGRKEKVEQKDRFSSLVFEEQSVDTAALLGYLNDLFTSKDAIKVLEDAREAIGDYCKSLDSHVFTVNDVRNAITGLLSGASLDDKRSATLKTFQENPTVLAELASVMTMRLSSLDSWAWPSSGLEVEFRRFMNGKYRALTEPEIVDALLLQHIGITWQIRLKQVFGWFIERRSWKRSYSALKPEDRNKIGQQTQQFTGDAGSIEVTRHQYRKQHFFLCQLTDTPTKPNVYGDDGDRPRNPSYDLNEVLSGMQVKEKLLHIMATETVLNKTLHNTHTVVRSDFEWFGPSLPHDAILTIFEFFGMTPTWLKFLRTWLQAPLRFKDDPAGVTRIRKRGTPISYALSSACGEAIMFVMDFAVNQRASGLFLYRIHDDLWLWDKDSSKCAAAWVEMKRYADLVKIKFNSEKTGSATFGSDRHPDLPDGSVRWGFLAFSETEGRLVIAQEDVDTHIKEMKRQLEATKSIFGWVNLYNKYMGFFLRNFGGPPVKCFGQEHVDDVIKTLVRIHKELFPHNSGGAVGYLRSVIQQKFSVKELPEGYFYLPLSMGGLGLKNPYVDFFALEEESTSSVAGSEMFAKLMKEDEENYRNLKETWTAGVGAPPALPVYPLPTAATPSPYAPPRGFRGRGRATRFVGTTRPVPGATTTPILPYYYPFGEFMSFEEYTNLREIWLVTWGQRYADMLQPLPNTRVKYTPSVASAIDNMDGAPISIHDRWTMSVYGDGLLQYFGSMEVVDPNLIPVGMVKLFQGSRTKLDE</sequence>
<keyword evidence="2" id="KW-1185">Reference proteome</keyword>
<protein>
    <submittedName>
        <fullName evidence="1">Uncharacterized protein</fullName>
    </submittedName>
</protein>
<gene>
    <name evidence="1" type="ORF">BDN72DRAFT_65894</name>
</gene>
<accession>A0ACD3APV1</accession>
<proteinExistence type="predicted"/>
<dbReference type="EMBL" id="ML208362">
    <property type="protein sequence ID" value="TFK67973.1"/>
    <property type="molecule type" value="Genomic_DNA"/>
</dbReference>
<dbReference type="Proteomes" id="UP000308600">
    <property type="component" value="Unassembled WGS sequence"/>
</dbReference>
<organism evidence="1 2">
    <name type="scientific">Pluteus cervinus</name>
    <dbReference type="NCBI Taxonomy" id="181527"/>
    <lineage>
        <taxon>Eukaryota</taxon>
        <taxon>Fungi</taxon>
        <taxon>Dikarya</taxon>
        <taxon>Basidiomycota</taxon>
        <taxon>Agaricomycotina</taxon>
        <taxon>Agaricomycetes</taxon>
        <taxon>Agaricomycetidae</taxon>
        <taxon>Agaricales</taxon>
        <taxon>Pluteineae</taxon>
        <taxon>Pluteaceae</taxon>
        <taxon>Pluteus</taxon>
    </lineage>
</organism>
<name>A0ACD3APV1_9AGAR</name>
<evidence type="ECO:0000313" key="2">
    <source>
        <dbReference type="Proteomes" id="UP000308600"/>
    </source>
</evidence>